<dbReference type="Gene3D" id="1.20.1250.20">
    <property type="entry name" value="MFS general substrate transporter like domains"/>
    <property type="match status" value="1"/>
</dbReference>
<evidence type="ECO:0000256" key="1">
    <source>
        <dbReference type="ARBA" id="ARBA00004651"/>
    </source>
</evidence>
<evidence type="ECO:0000256" key="7">
    <source>
        <dbReference type="ARBA" id="ARBA00022989"/>
    </source>
</evidence>
<accession>A0A652YJ42</accession>
<dbReference type="PANTHER" id="PTHR43528">
    <property type="entry name" value="ALPHA-KETOGLUTARATE PERMEASE"/>
    <property type="match status" value="1"/>
</dbReference>
<sequence length="481" mass="51628">MTTPENSISALEVAESPDVTVTDDASVKRAVKATMLGNAMEWFDFGVYAYLATTIGKVFFPEASGSAQLLSTFAIFAAAFIVRPLGGLFFGPLGDRIGRKKVLATTIILMAGSTFAIGLVPSYESIGMAAPILLVLLRLLQGFSTGGEYGGASTFVAEYAPDKRRGFFSSFLEFGTLAGYVAAASLVTIIQTVVSPEELLQWGWRIPFLLAGPLGLIGLYLRLRLEETPAFQQMEQAEERSLADESTGKKLRETLVENWRPLVLCIVLVATYNIAHYGLLSYMPTYLTNTLGYDESHGLVLMIVVMLVMMVGISYVGKLSDRVGRKPLLLSGFIGFFVLSLPAYLLIGVGNYVTVFLGLAILGGLLLLFVGVFPSVLPALFPTGIRYGGLAIGYNLAVSIFGGTTPLVLTALESTTGSNLVAPMYMMIAAVIGGIAVLMIPETARKPLEGSPPAVSTDEEARRIIRRVRRKKTAAADNLEV</sequence>
<dbReference type="FunFam" id="1.20.1250.20:FF:000001">
    <property type="entry name" value="Dicarboxylate MFS transporter"/>
    <property type="match status" value="1"/>
</dbReference>
<dbReference type="InterPro" id="IPR036259">
    <property type="entry name" value="MFS_trans_sf"/>
</dbReference>
<dbReference type="PROSITE" id="PS50850">
    <property type="entry name" value="MFS"/>
    <property type="match status" value="1"/>
</dbReference>
<comment type="subcellular location">
    <subcellularLocation>
        <location evidence="1">Cell membrane</location>
        <topology evidence="1">Multi-pass membrane protein</topology>
    </subcellularLocation>
</comment>
<comment type="function">
    <text evidence="9">May be a proton symporter involved in the uptake of osmolytes such as proline and glycine betaine.</text>
</comment>
<evidence type="ECO:0000256" key="6">
    <source>
        <dbReference type="ARBA" id="ARBA00022847"/>
    </source>
</evidence>
<dbReference type="EMBL" id="VNIQ01000008">
    <property type="protein sequence ID" value="TYQ01271.1"/>
    <property type="molecule type" value="Genomic_DNA"/>
</dbReference>
<feature type="domain" description="Major facilitator superfamily (MFS) profile" evidence="11">
    <location>
        <begin position="30"/>
        <end position="445"/>
    </location>
</feature>
<dbReference type="PROSITE" id="PS00216">
    <property type="entry name" value="SUGAR_TRANSPORT_1"/>
    <property type="match status" value="1"/>
</dbReference>
<dbReference type="PROSITE" id="PS00217">
    <property type="entry name" value="SUGAR_TRANSPORT_2"/>
    <property type="match status" value="1"/>
</dbReference>
<comment type="similarity">
    <text evidence="2">Belongs to the major facilitator superfamily. Metabolite:H+ Symporter (MHS) family (TC 2.A.1.6) family.</text>
</comment>
<evidence type="ECO:0000256" key="2">
    <source>
        <dbReference type="ARBA" id="ARBA00008240"/>
    </source>
</evidence>
<keyword evidence="5" id="KW-0812">Transmembrane</keyword>
<keyword evidence="8" id="KW-0472">Membrane</keyword>
<dbReference type="GO" id="GO:0005886">
    <property type="term" value="C:plasma membrane"/>
    <property type="evidence" value="ECO:0007669"/>
    <property type="project" value="UniProtKB-SubCell"/>
</dbReference>
<protein>
    <recommendedName>
        <fullName evidence="10">Putative proline/betaine transporter</fullName>
    </recommendedName>
</protein>
<organism evidence="12">
    <name type="scientific">Nocardia globerula</name>
    <dbReference type="NCBI Taxonomy" id="1818"/>
    <lineage>
        <taxon>Bacteria</taxon>
        <taxon>Bacillati</taxon>
        <taxon>Actinomycetota</taxon>
        <taxon>Actinomycetes</taxon>
        <taxon>Mycobacteriales</taxon>
        <taxon>Nocardiaceae</taxon>
        <taxon>Nocardia</taxon>
    </lineage>
</organism>
<evidence type="ECO:0000256" key="9">
    <source>
        <dbReference type="ARBA" id="ARBA00037295"/>
    </source>
</evidence>
<dbReference type="InterPro" id="IPR051084">
    <property type="entry name" value="H+-coupled_symporters"/>
</dbReference>
<name>A0A652YJ42_NOCGL</name>
<evidence type="ECO:0000256" key="3">
    <source>
        <dbReference type="ARBA" id="ARBA00022448"/>
    </source>
</evidence>
<keyword evidence="4" id="KW-1003">Cell membrane</keyword>
<keyword evidence="6" id="KW-0769">Symport</keyword>
<dbReference type="AlphaFoldDB" id="A0A652YJ42"/>
<evidence type="ECO:0000256" key="5">
    <source>
        <dbReference type="ARBA" id="ARBA00022692"/>
    </source>
</evidence>
<comment type="caution">
    <text evidence="12">The sequence shown here is derived from an EMBL/GenBank/DDBJ whole genome shotgun (WGS) entry which is preliminary data.</text>
</comment>
<evidence type="ECO:0000256" key="10">
    <source>
        <dbReference type="ARBA" id="ARBA00039918"/>
    </source>
</evidence>
<proteinExistence type="inferred from homology"/>
<reference evidence="12" key="1">
    <citation type="submission" date="2019-07" db="EMBL/GenBank/DDBJ databases">
        <title>Genomic Encyclopedia of Type Strains, Phase IV (KMG-IV): sequencing the most valuable type-strain genomes for metagenomic binning, comparative biology and taxonomic classification.</title>
        <authorList>
            <person name="Goeker M."/>
        </authorList>
    </citation>
    <scope>NUCLEOTIDE SEQUENCE</scope>
    <source>
        <strain evidence="12">DSM 44596</strain>
    </source>
</reference>
<evidence type="ECO:0000313" key="12">
    <source>
        <dbReference type="EMBL" id="TYQ01271.1"/>
    </source>
</evidence>
<evidence type="ECO:0000256" key="4">
    <source>
        <dbReference type="ARBA" id="ARBA00022475"/>
    </source>
</evidence>
<dbReference type="PANTHER" id="PTHR43528:SF1">
    <property type="entry name" value="ALPHA-KETOGLUTARATE PERMEASE"/>
    <property type="match status" value="1"/>
</dbReference>
<dbReference type="Pfam" id="PF00083">
    <property type="entry name" value="Sugar_tr"/>
    <property type="match status" value="1"/>
</dbReference>
<keyword evidence="7" id="KW-1133">Transmembrane helix</keyword>
<dbReference type="InterPro" id="IPR020846">
    <property type="entry name" value="MFS_dom"/>
</dbReference>
<evidence type="ECO:0000256" key="8">
    <source>
        <dbReference type="ARBA" id="ARBA00023136"/>
    </source>
</evidence>
<dbReference type="InterPro" id="IPR005828">
    <property type="entry name" value="MFS_sugar_transport-like"/>
</dbReference>
<dbReference type="GO" id="GO:0015293">
    <property type="term" value="F:symporter activity"/>
    <property type="evidence" value="ECO:0007669"/>
    <property type="project" value="UniProtKB-KW"/>
</dbReference>
<dbReference type="InterPro" id="IPR005829">
    <property type="entry name" value="Sugar_transporter_CS"/>
</dbReference>
<evidence type="ECO:0000259" key="11">
    <source>
        <dbReference type="PROSITE" id="PS50850"/>
    </source>
</evidence>
<dbReference type="SUPFAM" id="SSF103473">
    <property type="entry name" value="MFS general substrate transporter"/>
    <property type="match status" value="1"/>
</dbReference>
<gene>
    <name evidence="12" type="ORF">FNL38_108127</name>
</gene>
<keyword evidence="3" id="KW-0813">Transport</keyword>